<sequence>MMCHAYANMHGVIDVVLCPSIADMSGEGQYNVSCRLSSSSIILLCISTLYITRCGQIILGRACLTMRRNGGLKLCSEGQAEPHQLGQDAAWFPVNPLVCLVAPTKD</sequence>
<organism evidence="1 2">
    <name type="scientific">Xenotaenia resolanae</name>
    <dbReference type="NCBI Taxonomy" id="208358"/>
    <lineage>
        <taxon>Eukaryota</taxon>
        <taxon>Metazoa</taxon>
        <taxon>Chordata</taxon>
        <taxon>Craniata</taxon>
        <taxon>Vertebrata</taxon>
        <taxon>Euteleostomi</taxon>
        <taxon>Actinopterygii</taxon>
        <taxon>Neopterygii</taxon>
        <taxon>Teleostei</taxon>
        <taxon>Neoteleostei</taxon>
        <taxon>Acanthomorphata</taxon>
        <taxon>Ovalentaria</taxon>
        <taxon>Atherinomorphae</taxon>
        <taxon>Cyprinodontiformes</taxon>
        <taxon>Goodeidae</taxon>
        <taxon>Xenotaenia</taxon>
    </lineage>
</organism>
<evidence type="ECO:0000313" key="1">
    <source>
        <dbReference type="EMBL" id="MEQ2260856.1"/>
    </source>
</evidence>
<reference evidence="1 2" key="1">
    <citation type="submission" date="2021-06" db="EMBL/GenBank/DDBJ databases">
        <authorList>
            <person name="Palmer J.M."/>
        </authorList>
    </citation>
    <scope>NUCLEOTIDE SEQUENCE [LARGE SCALE GENOMIC DNA]</scope>
    <source>
        <strain evidence="1 2">XR_2019</strain>
        <tissue evidence="1">Muscle</tissue>
    </source>
</reference>
<dbReference type="Proteomes" id="UP001444071">
    <property type="component" value="Unassembled WGS sequence"/>
</dbReference>
<name>A0ABV0VWR8_9TELE</name>
<protein>
    <submittedName>
        <fullName evidence="1">Uncharacterized protein</fullName>
    </submittedName>
</protein>
<dbReference type="EMBL" id="JAHRIM010011404">
    <property type="protein sequence ID" value="MEQ2260856.1"/>
    <property type="molecule type" value="Genomic_DNA"/>
</dbReference>
<proteinExistence type="predicted"/>
<gene>
    <name evidence="1" type="ORF">XENORESO_002277</name>
</gene>
<evidence type="ECO:0000313" key="2">
    <source>
        <dbReference type="Proteomes" id="UP001444071"/>
    </source>
</evidence>
<accession>A0ABV0VWR8</accession>
<keyword evidence="2" id="KW-1185">Reference proteome</keyword>
<comment type="caution">
    <text evidence="1">The sequence shown here is derived from an EMBL/GenBank/DDBJ whole genome shotgun (WGS) entry which is preliminary data.</text>
</comment>